<dbReference type="KEGG" id="bna:106409447"/>
<dbReference type="GO" id="GO:0009611">
    <property type="term" value="P:response to wounding"/>
    <property type="evidence" value="ECO:0007669"/>
    <property type="project" value="InterPro"/>
</dbReference>
<reference evidence="4 5" key="1">
    <citation type="journal article" date="2014" name="Science">
        <title>Plant genetics. Early allopolyploid evolution in the post-Neolithic Brassica napus oilseed genome.</title>
        <authorList>
            <person name="Chalhoub B."/>
            <person name="Denoeud F."/>
            <person name="Liu S."/>
            <person name="Parkin I.A."/>
            <person name="Tang H."/>
            <person name="Wang X."/>
            <person name="Chiquet J."/>
            <person name="Belcram H."/>
            <person name="Tong C."/>
            <person name="Samans B."/>
            <person name="Correa M."/>
            <person name="Da Silva C."/>
            <person name="Just J."/>
            <person name="Falentin C."/>
            <person name="Koh C.S."/>
            <person name="Le Clainche I."/>
            <person name="Bernard M."/>
            <person name="Bento P."/>
            <person name="Noel B."/>
            <person name="Labadie K."/>
            <person name="Alberti A."/>
            <person name="Charles M."/>
            <person name="Arnaud D."/>
            <person name="Guo H."/>
            <person name="Daviaud C."/>
            <person name="Alamery S."/>
            <person name="Jabbari K."/>
            <person name="Zhao M."/>
            <person name="Edger P.P."/>
            <person name="Chelaifa H."/>
            <person name="Tack D."/>
            <person name="Lassalle G."/>
            <person name="Mestiri I."/>
            <person name="Schnel N."/>
            <person name="Le Paslier M.C."/>
            <person name="Fan G."/>
            <person name="Renault V."/>
            <person name="Bayer P.E."/>
            <person name="Golicz A.A."/>
            <person name="Manoli S."/>
            <person name="Lee T.H."/>
            <person name="Thi V.H."/>
            <person name="Chalabi S."/>
            <person name="Hu Q."/>
            <person name="Fan C."/>
            <person name="Tollenaere R."/>
            <person name="Lu Y."/>
            <person name="Battail C."/>
            <person name="Shen J."/>
            <person name="Sidebottom C.H."/>
            <person name="Wang X."/>
            <person name="Canaguier A."/>
            <person name="Chauveau A."/>
            <person name="Berard A."/>
            <person name="Deniot G."/>
            <person name="Guan M."/>
            <person name="Liu Z."/>
            <person name="Sun F."/>
            <person name="Lim Y.P."/>
            <person name="Lyons E."/>
            <person name="Town C.D."/>
            <person name="Bancroft I."/>
            <person name="Wang X."/>
            <person name="Meng J."/>
            <person name="Ma J."/>
            <person name="Pires J.C."/>
            <person name="King G.J."/>
            <person name="Brunel D."/>
            <person name="Delourme R."/>
            <person name="Renard M."/>
            <person name="Aury J.M."/>
            <person name="Adams K.L."/>
            <person name="Batley J."/>
            <person name="Snowdon R.J."/>
            <person name="Tost J."/>
            <person name="Edwards D."/>
            <person name="Zhou Y."/>
            <person name="Hua W."/>
            <person name="Sharpe A.G."/>
            <person name="Paterson A.H."/>
            <person name="Guan C."/>
            <person name="Wincker P."/>
        </authorList>
    </citation>
    <scope>NUCLEOTIDE SEQUENCE [LARGE SCALE GENOMIC DNA]</scope>
    <source>
        <strain evidence="5">cv. Darmor-bzh</strain>
    </source>
</reference>
<dbReference type="Gramene" id="CDY14424">
    <property type="protein sequence ID" value="CDY14424"/>
    <property type="gene ID" value="GSBRNA2T00079091001"/>
</dbReference>
<dbReference type="Gene3D" id="3.30.10.10">
    <property type="entry name" value="Trypsin Inhibitor V, subunit A"/>
    <property type="match status" value="1"/>
</dbReference>
<keyword evidence="3" id="KW-0722">Serine protease inhibitor</keyword>
<accession>A0A078FNE9</accession>
<name>A0A078FNE9_BRANA</name>
<keyword evidence="5" id="KW-1185">Reference proteome</keyword>
<dbReference type="AlphaFoldDB" id="A0A078FNE9"/>
<evidence type="ECO:0000313" key="4">
    <source>
        <dbReference type="EMBL" id="CDY14424.1"/>
    </source>
</evidence>
<dbReference type="PRINTS" id="PR00292">
    <property type="entry name" value="POTATOINHBTR"/>
</dbReference>
<dbReference type="PaxDb" id="3708-A0A078FNE9"/>
<dbReference type="STRING" id="3708.A0A078FNE9"/>
<dbReference type="EMBL" id="LK032043">
    <property type="protein sequence ID" value="CDY14424.1"/>
    <property type="molecule type" value="Genomic_DNA"/>
</dbReference>
<gene>
    <name evidence="4" type="primary">BnaC03g21710D</name>
    <name evidence="4" type="ORF">GSBRNA2T00079091001</name>
</gene>
<evidence type="ECO:0000256" key="2">
    <source>
        <dbReference type="ARBA" id="ARBA00022690"/>
    </source>
</evidence>
<dbReference type="InterPro" id="IPR036354">
    <property type="entry name" value="Prot_inh_pot1_sf"/>
</dbReference>
<dbReference type="Pfam" id="PF00280">
    <property type="entry name" value="potato_inhibit"/>
    <property type="match status" value="1"/>
</dbReference>
<dbReference type="InterPro" id="IPR000864">
    <property type="entry name" value="Prot_inh_pot1"/>
</dbReference>
<protein>
    <submittedName>
        <fullName evidence="4">BnaC03g21710D protein</fullName>
    </submittedName>
</protein>
<dbReference type="Proteomes" id="UP000028999">
    <property type="component" value="Unassembled WGS sequence"/>
</dbReference>
<dbReference type="PROSITE" id="PS00285">
    <property type="entry name" value="POTATO_INHIBITOR"/>
    <property type="match status" value="1"/>
</dbReference>
<organism evidence="4 5">
    <name type="scientific">Brassica napus</name>
    <name type="common">Rape</name>
    <dbReference type="NCBI Taxonomy" id="3708"/>
    <lineage>
        <taxon>Eukaryota</taxon>
        <taxon>Viridiplantae</taxon>
        <taxon>Streptophyta</taxon>
        <taxon>Embryophyta</taxon>
        <taxon>Tracheophyta</taxon>
        <taxon>Spermatophyta</taxon>
        <taxon>Magnoliopsida</taxon>
        <taxon>eudicotyledons</taxon>
        <taxon>Gunneridae</taxon>
        <taxon>Pentapetalae</taxon>
        <taxon>rosids</taxon>
        <taxon>malvids</taxon>
        <taxon>Brassicales</taxon>
        <taxon>Brassicaceae</taxon>
        <taxon>Brassiceae</taxon>
        <taxon>Brassica</taxon>
    </lineage>
</organism>
<dbReference type="FunFam" id="3.30.10.10:FF:000001">
    <property type="entry name" value="Serine protease inhibitor, potato inhibitor I-type family protein"/>
    <property type="match status" value="1"/>
</dbReference>
<evidence type="ECO:0000256" key="3">
    <source>
        <dbReference type="ARBA" id="ARBA00022900"/>
    </source>
</evidence>
<dbReference type="PANTHER" id="PTHR33091:SF91">
    <property type="entry name" value="PROTEASE INHIBITOR"/>
    <property type="match status" value="1"/>
</dbReference>
<comment type="similarity">
    <text evidence="1">Belongs to the protease inhibitor I13 (potato type I serine protease inhibitor) family.</text>
</comment>
<dbReference type="OrthoDB" id="10013825at2759"/>
<dbReference type="GO" id="GO:0004867">
    <property type="term" value="F:serine-type endopeptidase inhibitor activity"/>
    <property type="evidence" value="ECO:0007669"/>
    <property type="project" value="UniProtKB-KW"/>
</dbReference>
<sequence>MSSDCPGKNSWPELVGTNGDYAASVIERENTRVDAIVILDGTPVTTDFRCNRVRVRVDGNRIVVRVPTAG</sequence>
<dbReference type="SUPFAM" id="SSF54654">
    <property type="entry name" value="CI-2 family of serine protease inhibitors"/>
    <property type="match status" value="1"/>
</dbReference>
<evidence type="ECO:0000313" key="5">
    <source>
        <dbReference type="Proteomes" id="UP000028999"/>
    </source>
</evidence>
<proteinExistence type="inferred from homology"/>
<dbReference type="SMR" id="A0A078FNE9"/>
<dbReference type="OMA" id="ERENHNV"/>
<keyword evidence="2" id="KW-0646">Protease inhibitor</keyword>
<dbReference type="PANTHER" id="PTHR33091">
    <property type="entry name" value="PROTEIN, PUTATIVE, EXPRESSED-RELATED"/>
    <property type="match status" value="1"/>
</dbReference>
<evidence type="ECO:0000256" key="1">
    <source>
        <dbReference type="ARBA" id="ARBA00008210"/>
    </source>
</evidence>